<evidence type="ECO:0008006" key="5">
    <source>
        <dbReference type="Google" id="ProtNLM"/>
    </source>
</evidence>
<dbReference type="STRING" id="283909.R7TI75"/>
<dbReference type="EMBL" id="KB310599">
    <property type="protein sequence ID" value="ELT91241.1"/>
    <property type="molecule type" value="Genomic_DNA"/>
</dbReference>
<evidence type="ECO:0000313" key="2">
    <source>
        <dbReference type="EMBL" id="ELT91241.1"/>
    </source>
</evidence>
<name>R7TI75_CAPTE</name>
<evidence type="ECO:0000313" key="3">
    <source>
        <dbReference type="EnsemblMetazoa" id="CapteP195982"/>
    </source>
</evidence>
<dbReference type="EnsemblMetazoa" id="CapteT195982">
    <property type="protein sequence ID" value="CapteP195982"/>
    <property type="gene ID" value="CapteG195982"/>
</dbReference>
<accession>R7TI75</accession>
<feature type="compositionally biased region" description="Basic residues" evidence="1">
    <location>
        <begin position="11"/>
        <end position="21"/>
    </location>
</feature>
<evidence type="ECO:0000256" key="1">
    <source>
        <dbReference type="SAM" id="MobiDB-lite"/>
    </source>
</evidence>
<organism evidence="2">
    <name type="scientific">Capitella teleta</name>
    <name type="common">Polychaete worm</name>
    <dbReference type="NCBI Taxonomy" id="283909"/>
    <lineage>
        <taxon>Eukaryota</taxon>
        <taxon>Metazoa</taxon>
        <taxon>Spiralia</taxon>
        <taxon>Lophotrochozoa</taxon>
        <taxon>Annelida</taxon>
        <taxon>Polychaeta</taxon>
        <taxon>Sedentaria</taxon>
        <taxon>Scolecida</taxon>
        <taxon>Capitellidae</taxon>
        <taxon>Capitella</taxon>
    </lineage>
</organism>
<reference evidence="3" key="3">
    <citation type="submission" date="2015-06" db="UniProtKB">
        <authorList>
            <consortium name="EnsemblMetazoa"/>
        </authorList>
    </citation>
    <scope>IDENTIFICATION</scope>
</reference>
<dbReference type="EMBL" id="AMQN01013925">
    <property type="status" value="NOT_ANNOTATED_CDS"/>
    <property type="molecule type" value="Genomic_DNA"/>
</dbReference>
<dbReference type="Proteomes" id="UP000014760">
    <property type="component" value="Unassembled WGS sequence"/>
</dbReference>
<feature type="region of interest" description="Disordered" evidence="1">
    <location>
        <begin position="48"/>
        <end position="91"/>
    </location>
</feature>
<keyword evidence="4" id="KW-1185">Reference proteome</keyword>
<dbReference type="Gene3D" id="2.40.70.10">
    <property type="entry name" value="Acid Proteases"/>
    <property type="match status" value="1"/>
</dbReference>
<dbReference type="AlphaFoldDB" id="R7TI75"/>
<gene>
    <name evidence="2" type="ORF">CAPTEDRAFT_195982</name>
</gene>
<sequence length="438" mass="47544">MFSASGLLHGRSARKQVRDPWRHHRPRQEVLLAMLNFPANFWGEKLESEPPEVCCDPEQPNLESTTTEISDTASSHSNTEVKLEPAAEDSTTTGFKEIEDHFAPKQGTGMKGSDAQLLNTIEKCQNRPPRSTLEPLAMNVNRERCKEKLAAYSALNQKLAIVEWAVNLVEGAVTDQQAVFGSTVPVSKLRQVLQFENPTQTQPDDYQVQAVRASSVEGLEAATEKRFRQCEGALVEVKAGLSSLGEQMKESSATTATNLGILVMNVLTRSDCPDHGQTPQSALNVSIVMNQTDTSRSGGVAYDSTNPTGWPPTSAEHATREVELHSTTGATILVDVEVGSGMIQAVVDTTCQITVFSVTAWRNLCPSPSLEEEIILTGAAVLGRMKANMAQDIQLRLGGQSYFWDCCVAPISDDLILGLDFLHAHGAVVDLPQACLSL</sequence>
<protein>
    <recommendedName>
        <fullName evidence="5">Aspartic peptidase DDI1-type domain-containing protein</fullName>
    </recommendedName>
</protein>
<feature type="region of interest" description="Disordered" evidence="1">
    <location>
        <begin position="1"/>
        <end position="21"/>
    </location>
</feature>
<evidence type="ECO:0000313" key="4">
    <source>
        <dbReference type="Proteomes" id="UP000014760"/>
    </source>
</evidence>
<dbReference type="CDD" id="cd00303">
    <property type="entry name" value="retropepsin_like"/>
    <property type="match status" value="1"/>
</dbReference>
<reference evidence="4" key="1">
    <citation type="submission" date="2012-12" db="EMBL/GenBank/DDBJ databases">
        <authorList>
            <person name="Hellsten U."/>
            <person name="Grimwood J."/>
            <person name="Chapman J.A."/>
            <person name="Shapiro H."/>
            <person name="Aerts A."/>
            <person name="Otillar R.P."/>
            <person name="Terry A.Y."/>
            <person name="Boore J.L."/>
            <person name="Simakov O."/>
            <person name="Marletaz F."/>
            <person name="Cho S.-J."/>
            <person name="Edsinger-Gonzales E."/>
            <person name="Havlak P."/>
            <person name="Kuo D.-H."/>
            <person name="Larsson T."/>
            <person name="Lv J."/>
            <person name="Arendt D."/>
            <person name="Savage R."/>
            <person name="Osoegawa K."/>
            <person name="de Jong P."/>
            <person name="Lindberg D.R."/>
            <person name="Seaver E.C."/>
            <person name="Weisblat D.A."/>
            <person name="Putnam N.H."/>
            <person name="Grigoriev I.V."/>
            <person name="Rokhsar D.S."/>
        </authorList>
    </citation>
    <scope>NUCLEOTIDE SEQUENCE</scope>
    <source>
        <strain evidence="4">I ESC-2004</strain>
    </source>
</reference>
<dbReference type="InterPro" id="IPR021109">
    <property type="entry name" value="Peptidase_aspartic_dom_sf"/>
</dbReference>
<dbReference type="SUPFAM" id="SSF50630">
    <property type="entry name" value="Acid proteases"/>
    <property type="match status" value="1"/>
</dbReference>
<dbReference type="HOGENOM" id="CLU_625920_0_0_1"/>
<reference evidence="2 4" key="2">
    <citation type="journal article" date="2013" name="Nature">
        <title>Insights into bilaterian evolution from three spiralian genomes.</title>
        <authorList>
            <person name="Simakov O."/>
            <person name="Marletaz F."/>
            <person name="Cho S.J."/>
            <person name="Edsinger-Gonzales E."/>
            <person name="Havlak P."/>
            <person name="Hellsten U."/>
            <person name="Kuo D.H."/>
            <person name="Larsson T."/>
            <person name="Lv J."/>
            <person name="Arendt D."/>
            <person name="Savage R."/>
            <person name="Osoegawa K."/>
            <person name="de Jong P."/>
            <person name="Grimwood J."/>
            <person name="Chapman J.A."/>
            <person name="Shapiro H."/>
            <person name="Aerts A."/>
            <person name="Otillar R.P."/>
            <person name="Terry A.Y."/>
            <person name="Boore J.L."/>
            <person name="Grigoriev I.V."/>
            <person name="Lindberg D.R."/>
            <person name="Seaver E.C."/>
            <person name="Weisblat D.A."/>
            <person name="Putnam N.H."/>
            <person name="Rokhsar D.S."/>
        </authorList>
    </citation>
    <scope>NUCLEOTIDE SEQUENCE</scope>
    <source>
        <strain evidence="2 4">I ESC-2004</strain>
    </source>
</reference>
<proteinExistence type="predicted"/>
<feature type="compositionally biased region" description="Polar residues" evidence="1">
    <location>
        <begin position="61"/>
        <end position="78"/>
    </location>
</feature>